<feature type="region of interest" description="Disordered" evidence="1">
    <location>
        <begin position="104"/>
        <end position="134"/>
    </location>
</feature>
<dbReference type="EMBL" id="CP039350">
    <property type="protein sequence ID" value="QCD98456.1"/>
    <property type="molecule type" value="Genomic_DNA"/>
</dbReference>
<reference evidence="2 3" key="1">
    <citation type="submission" date="2019-04" db="EMBL/GenBank/DDBJ databases">
        <title>An improved genome assembly and genetic linkage map for asparagus bean, Vigna unguiculata ssp. sesquipedialis.</title>
        <authorList>
            <person name="Xia Q."/>
            <person name="Zhang R."/>
            <person name="Dong Y."/>
        </authorList>
    </citation>
    <scope>NUCLEOTIDE SEQUENCE [LARGE SCALE GENOMIC DNA]</scope>
    <source>
        <tissue evidence="2">Leaf</tissue>
    </source>
</reference>
<accession>A0A4D6MEI9</accession>
<dbReference type="PANTHER" id="PTHR34665">
    <property type="entry name" value="DUF3741 DOMAIN-CONTAINING PROTEIN"/>
    <property type="match status" value="1"/>
</dbReference>
<gene>
    <name evidence="2" type="ORF">DEO72_LG6g3177</name>
</gene>
<dbReference type="Gramene" id="Vigun01g214400.1.v1.2">
    <property type="protein sequence ID" value="Vigun01g214400.1.v1.2.CDS.1"/>
    <property type="gene ID" value="Vigun01g214400.v1.2"/>
</dbReference>
<name>A0A4D6MEI9_VIGUN</name>
<organism evidence="2 3">
    <name type="scientific">Vigna unguiculata</name>
    <name type="common">Cowpea</name>
    <dbReference type="NCBI Taxonomy" id="3917"/>
    <lineage>
        <taxon>Eukaryota</taxon>
        <taxon>Viridiplantae</taxon>
        <taxon>Streptophyta</taxon>
        <taxon>Embryophyta</taxon>
        <taxon>Tracheophyta</taxon>
        <taxon>Spermatophyta</taxon>
        <taxon>Magnoliopsida</taxon>
        <taxon>eudicotyledons</taxon>
        <taxon>Gunneridae</taxon>
        <taxon>Pentapetalae</taxon>
        <taxon>rosids</taxon>
        <taxon>fabids</taxon>
        <taxon>Fabales</taxon>
        <taxon>Fabaceae</taxon>
        <taxon>Papilionoideae</taxon>
        <taxon>50 kb inversion clade</taxon>
        <taxon>NPAAA clade</taxon>
        <taxon>indigoferoid/millettioid clade</taxon>
        <taxon>Phaseoleae</taxon>
        <taxon>Vigna</taxon>
    </lineage>
</organism>
<evidence type="ECO:0000313" key="3">
    <source>
        <dbReference type="Proteomes" id="UP000501690"/>
    </source>
</evidence>
<dbReference type="AlphaFoldDB" id="A0A4D6MEI9"/>
<dbReference type="OrthoDB" id="1880786at2759"/>
<evidence type="ECO:0000256" key="1">
    <source>
        <dbReference type="SAM" id="MobiDB-lite"/>
    </source>
</evidence>
<protein>
    <submittedName>
        <fullName evidence="2">Uncharacterized protein</fullName>
    </submittedName>
</protein>
<dbReference type="Proteomes" id="UP000501690">
    <property type="component" value="Linkage Group LG6"/>
</dbReference>
<dbReference type="PANTHER" id="PTHR34665:SF4">
    <property type="entry name" value="DUF3741 DOMAIN-CONTAINING PROTEIN"/>
    <property type="match status" value="1"/>
</dbReference>
<evidence type="ECO:0000313" key="2">
    <source>
        <dbReference type="EMBL" id="QCD98456.1"/>
    </source>
</evidence>
<keyword evidence="3" id="KW-1185">Reference proteome</keyword>
<proteinExistence type="predicted"/>
<sequence>MSFKLFSLNSLVERKKPQETKDELAIVKAAAWAWYLHGSGSKAKAKNEFDVKRSQTVARPSRYKLEAMRMAKETPSIRPIKPLLDSYEVQRISKQLDGLIKESGQNNIGNGCSNADNSDRKDNGNRRMKNKQRMNKRANMVGGTALSVKCVPTVNLAMCLPKANHAL</sequence>
<feature type="compositionally biased region" description="Polar residues" evidence="1">
    <location>
        <begin position="104"/>
        <end position="116"/>
    </location>
</feature>